<evidence type="ECO:0000256" key="2">
    <source>
        <dbReference type="SAM" id="SignalP"/>
    </source>
</evidence>
<dbReference type="Pfam" id="PF13458">
    <property type="entry name" value="Peripla_BP_6"/>
    <property type="match status" value="1"/>
</dbReference>
<accession>A0ABW4G2U6</accession>
<evidence type="ECO:0000256" key="1">
    <source>
        <dbReference type="ARBA" id="ARBA00022729"/>
    </source>
</evidence>
<gene>
    <name evidence="4" type="ORF">ACFSJ0_04390</name>
</gene>
<evidence type="ECO:0000259" key="3">
    <source>
        <dbReference type="Pfam" id="PF13458"/>
    </source>
</evidence>
<dbReference type="RefSeq" id="WP_219533680.1">
    <property type="nucleotide sequence ID" value="NZ_JAHKRM010000019.1"/>
</dbReference>
<dbReference type="PANTHER" id="PTHR47628:SF1">
    <property type="entry name" value="ALIPHATIC AMIDASE EXPRESSION-REGULATING PROTEIN"/>
    <property type="match status" value="1"/>
</dbReference>
<dbReference type="EMBL" id="JBHUCM010000005">
    <property type="protein sequence ID" value="MFD1536261.1"/>
    <property type="molecule type" value="Genomic_DNA"/>
</dbReference>
<name>A0ABW4G2U6_9ACTN</name>
<feature type="domain" description="Leucine-binding protein" evidence="3">
    <location>
        <begin position="41"/>
        <end position="373"/>
    </location>
</feature>
<dbReference type="Proteomes" id="UP001597097">
    <property type="component" value="Unassembled WGS sequence"/>
</dbReference>
<organism evidence="4 5">
    <name type="scientific">Nonomuraea guangzhouensis</name>
    <dbReference type="NCBI Taxonomy" id="1291555"/>
    <lineage>
        <taxon>Bacteria</taxon>
        <taxon>Bacillati</taxon>
        <taxon>Actinomycetota</taxon>
        <taxon>Actinomycetes</taxon>
        <taxon>Streptosporangiales</taxon>
        <taxon>Streptosporangiaceae</taxon>
        <taxon>Nonomuraea</taxon>
    </lineage>
</organism>
<feature type="signal peptide" evidence="2">
    <location>
        <begin position="1"/>
        <end position="32"/>
    </location>
</feature>
<reference evidence="5" key="1">
    <citation type="journal article" date="2019" name="Int. J. Syst. Evol. Microbiol.">
        <title>The Global Catalogue of Microorganisms (GCM) 10K type strain sequencing project: providing services to taxonomists for standard genome sequencing and annotation.</title>
        <authorList>
            <consortium name="The Broad Institute Genomics Platform"/>
            <consortium name="The Broad Institute Genome Sequencing Center for Infectious Disease"/>
            <person name="Wu L."/>
            <person name="Ma J."/>
        </authorList>
    </citation>
    <scope>NUCLEOTIDE SEQUENCE [LARGE SCALE GENOMIC DNA]</scope>
    <source>
        <strain evidence="5">CGMCC 1.15399</strain>
    </source>
</reference>
<dbReference type="InterPro" id="IPR028081">
    <property type="entry name" value="Leu-bd"/>
</dbReference>
<sequence>MVPSHPYSRTAVLTTTMAVLLALTACSGSAVSDSAGDTEAPLKIGVVLPLTGPVSDTGKALQRGFELGVRKVNDSGGVNGKKVEYVVVDDAGDPATSTQLARRLIQQDHASMLFGTITGDTAEAVSKVADDAKVPFGTAILGDTERCFPYSWGFGESTRQILLPSVPEMIRTYGKRVAITGSDYNYPHFYAGIVKELTRSAGGTIVAEEYSPLGQTDWQAVITRLKDTKPDVLLSMVVGADAVAFSQQAKQFGLFTTKLGYDGAPLDADYYPALGDLVNGRTHVVRWTDQLDNAESKKFVADYRAKNKWTPPVPEVAGNAYFGIQFFLAAAGKAGGNDPQAINTQIGQLRFDSPLGKGTRFEPANHLLRANMLETTIEPGGAYKVTRDLGPIADTVAKQGCS</sequence>
<keyword evidence="5" id="KW-1185">Reference proteome</keyword>
<comment type="caution">
    <text evidence="4">The sequence shown here is derived from an EMBL/GenBank/DDBJ whole genome shotgun (WGS) entry which is preliminary data.</text>
</comment>
<keyword evidence="1 2" id="KW-0732">Signal</keyword>
<proteinExistence type="predicted"/>
<protein>
    <submittedName>
        <fullName evidence="4">ABC transporter substrate-binding protein</fullName>
    </submittedName>
</protein>
<evidence type="ECO:0000313" key="4">
    <source>
        <dbReference type="EMBL" id="MFD1536261.1"/>
    </source>
</evidence>
<dbReference type="PANTHER" id="PTHR47628">
    <property type="match status" value="1"/>
</dbReference>
<evidence type="ECO:0000313" key="5">
    <source>
        <dbReference type="Proteomes" id="UP001597097"/>
    </source>
</evidence>
<feature type="chain" id="PRO_5045418966" evidence="2">
    <location>
        <begin position="33"/>
        <end position="402"/>
    </location>
</feature>